<proteinExistence type="predicted"/>
<dbReference type="RefSeq" id="WP_132417655.1">
    <property type="nucleotide sequence ID" value="NZ_SKFG01000006.1"/>
</dbReference>
<comment type="caution">
    <text evidence="2">The sequence shown here is derived from an EMBL/GenBank/DDBJ whole genome shotgun (WGS) entry which is preliminary data.</text>
</comment>
<dbReference type="SUPFAM" id="SSF53254">
    <property type="entry name" value="Phosphoglycerate mutase-like"/>
    <property type="match status" value="1"/>
</dbReference>
<feature type="signal peptide" evidence="1">
    <location>
        <begin position="1"/>
        <end position="25"/>
    </location>
</feature>
<evidence type="ECO:0000313" key="3">
    <source>
        <dbReference type="Proteomes" id="UP000295418"/>
    </source>
</evidence>
<dbReference type="InterPro" id="IPR029033">
    <property type="entry name" value="His_PPase_superfam"/>
</dbReference>
<evidence type="ECO:0000313" key="2">
    <source>
        <dbReference type="EMBL" id="TCZ78218.1"/>
    </source>
</evidence>
<sequence length="213" mass="24033">MRLKKNRWIWLFIVLLLVIPMNAAAAAEWLIRPVNPSILDPLRQGGYILYVRHGEANVGDDMPNLNFDDCRTQRNLSEEGRRQALLFGESLRNLRIPFQFPVQASPFCRTRESAALAFGESHVQVDPFWYRIYKLSNQTPPAEQANTLAALRTKLETIPPPGTNQVIFAHSFPEGLGLGEIPYLGTVVVKPKGQGNGYDIVGRIFLDEWAGFQ</sequence>
<reference evidence="2 3" key="1">
    <citation type="submission" date="2019-03" db="EMBL/GenBank/DDBJ databases">
        <authorList>
            <person name="Kim M.K.M."/>
        </authorList>
    </citation>
    <scope>NUCLEOTIDE SEQUENCE [LARGE SCALE GENOMIC DNA]</scope>
    <source>
        <strain evidence="2 3">18JY21-1</strain>
    </source>
</reference>
<dbReference type="CDD" id="cd07040">
    <property type="entry name" value="HP"/>
    <property type="match status" value="1"/>
</dbReference>
<organism evidence="2 3">
    <name type="scientific">Paenibacillus albiflavus</name>
    <dbReference type="NCBI Taxonomy" id="2545760"/>
    <lineage>
        <taxon>Bacteria</taxon>
        <taxon>Bacillati</taxon>
        <taxon>Bacillota</taxon>
        <taxon>Bacilli</taxon>
        <taxon>Bacillales</taxon>
        <taxon>Paenibacillaceae</taxon>
        <taxon>Paenibacillus</taxon>
    </lineage>
</organism>
<keyword evidence="3" id="KW-1185">Reference proteome</keyword>
<dbReference type="Pfam" id="PF00300">
    <property type="entry name" value="His_Phos_1"/>
    <property type="match status" value="1"/>
</dbReference>
<dbReference type="Proteomes" id="UP000295418">
    <property type="component" value="Unassembled WGS sequence"/>
</dbReference>
<protein>
    <submittedName>
        <fullName evidence="2">Histidine phosphatase family protein</fullName>
    </submittedName>
</protein>
<accession>A0A4R4EJ07</accession>
<dbReference type="AlphaFoldDB" id="A0A4R4EJ07"/>
<dbReference type="EMBL" id="SKFG01000006">
    <property type="protein sequence ID" value="TCZ78218.1"/>
    <property type="molecule type" value="Genomic_DNA"/>
</dbReference>
<dbReference type="OrthoDB" id="2237472at2"/>
<feature type="chain" id="PRO_5038929078" evidence="1">
    <location>
        <begin position="26"/>
        <end position="213"/>
    </location>
</feature>
<name>A0A4R4EJ07_9BACL</name>
<gene>
    <name evidence="2" type="ORF">E0485_08835</name>
</gene>
<evidence type="ECO:0000256" key="1">
    <source>
        <dbReference type="SAM" id="SignalP"/>
    </source>
</evidence>
<keyword evidence="1" id="KW-0732">Signal</keyword>
<dbReference type="Gene3D" id="3.40.50.1240">
    <property type="entry name" value="Phosphoglycerate mutase-like"/>
    <property type="match status" value="1"/>
</dbReference>
<dbReference type="InterPro" id="IPR013078">
    <property type="entry name" value="His_Pase_superF_clade-1"/>
</dbReference>